<proteinExistence type="predicted"/>
<organism evidence="1">
    <name type="scientific">Tanacetum cinerariifolium</name>
    <name type="common">Dalmatian daisy</name>
    <name type="synonym">Chrysanthemum cinerariifolium</name>
    <dbReference type="NCBI Taxonomy" id="118510"/>
    <lineage>
        <taxon>Eukaryota</taxon>
        <taxon>Viridiplantae</taxon>
        <taxon>Streptophyta</taxon>
        <taxon>Embryophyta</taxon>
        <taxon>Tracheophyta</taxon>
        <taxon>Spermatophyta</taxon>
        <taxon>Magnoliopsida</taxon>
        <taxon>eudicotyledons</taxon>
        <taxon>Gunneridae</taxon>
        <taxon>Pentapetalae</taxon>
        <taxon>asterids</taxon>
        <taxon>campanulids</taxon>
        <taxon>Asterales</taxon>
        <taxon>Asteraceae</taxon>
        <taxon>Asteroideae</taxon>
        <taxon>Anthemideae</taxon>
        <taxon>Anthemidinae</taxon>
        <taxon>Tanacetum</taxon>
    </lineage>
</organism>
<sequence length="484" mass="55229">MSTQQDIYAAGSESHPPMLNKENMFHGRLVFSAVDSFETAQEIWLRVQQMMKGSDIGIQEKKAKNAKGFIEAWEKFFKIQHAQPEDIQELLRKLLDDLQIISEELAEYINSSGWNYPAFYDDDDDDEESFIPLRDIIFVLPLSVAITPDFSITNSLSMGDEHLSTILERKSDELIKPSVENLFPYPSESKDLSRDLSDIESERDIPVCDDFTTFSNSLFDANDNFSSSDDESFYDEEVPKEIYSNPLFDEEIISIKIDPHHFNVESDRIKSLLNQDSSIISSPKIDSLLEEFFDELAHINLIPLEINEADFDPEEEIHLVGSDSLKEEIDIFLAPDNSIPPGFKNDDYDSEGDILFLKELLSNYSPLLLENDSFHFDVPSSPRPPAKPTDDEIYFETDTGLLTAKVVGDISKQYDLMPRLLATQPTLCPMIDTLLSFSSENEDKVHLLSYRGFKAFQLIFESPMMIYGGNIPILDVPFLHFYPP</sequence>
<dbReference type="EMBL" id="BKCJ010001270">
    <property type="protein sequence ID" value="GEU40178.1"/>
    <property type="molecule type" value="Genomic_DNA"/>
</dbReference>
<dbReference type="AlphaFoldDB" id="A0A6L2JSW7"/>
<gene>
    <name evidence="1" type="ORF">Tci_012156</name>
</gene>
<evidence type="ECO:0008006" key="2">
    <source>
        <dbReference type="Google" id="ProtNLM"/>
    </source>
</evidence>
<protein>
    <recommendedName>
        <fullName evidence="2">Reverse transcriptase domain-containing protein</fullName>
    </recommendedName>
</protein>
<comment type="caution">
    <text evidence="1">The sequence shown here is derived from an EMBL/GenBank/DDBJ whole genome shotgun (WGS) entry which is preliminary data.</text>
</comment>
<reference evidence="1" key="1">
    <citation type="journal article" date="2019" name="Sci. Rep.">
        <title>Draft genome of Tanacetum cinerariifolium, the natural source of mosquito coil.</title>
        <authorList>
            <person name="Yamashiro T."/>
            <person name="Shiraishi A."/>
            <person name="Satake H."/>
            <person name="Nakayama K."/>
        </authorList>
    </citation>
    <scope>NUCLEOTIDE SEQUENCE</scope>
</reference>
<accession>A0A6L2JSW7</accession>
<name>A0A6L2JSW7_TANCI</name>
<evidence type="ECO:0000313" key="1">
    <source>
        <dbReference type="EMBL" id="GEU40178.1"/>
    </source>
</evidence>